<dbReference type="EMBL" id="JABFAB010000010">
    <property type="protein sequence ID" value="MBA0662272.1"/>
    <property type="molecule type" value="Genomic_DNA"/>
</dbReference>
<proteinExistence type="predicted"/>
<evidence type="ECO:0000313" key="2">
    <source>
        <dbReference type="Proteomes" id="UP000593573"/>
    </source>
</evidence>
<organism evidence="1 2">
    <name type="scientific">Gossypium klotzschianum</name>
    <dbReference type="NCBI Taxonomy" id="34286"/>
    <lineage>
        <taxon>Eukaryota</taxon>
        <taxon>Viridiplantae</taxon>
        <taxon>Streptophyta</taxon>
        <taxon>Embryophyta</taxon>
        <taxon>Tracheophyta</taxon>
        <taxon>Spermatophyta</taxon>
        <taxon>Magnoliopsida</taxon>
        <taxon>eudicotyledons</taxon>
        <taxon>Gunneridae</taxon>
        <taxon>Pentapetalae</taxon>
        <taxon>rosids</taxon>
        <taxon>malvids</taxon>
        <taxon>Malvales</taxon>
        <taxon>Malvaceae</taxon>
        <taxon>Malvoideae</taxon>
        <taxon>Gossypium</taxon>
    </lineage>
</organism>
<name>A0A7J8VI46_9ROSI</name>
<evidence type="ECO:0000313" key="1">
    <source>
        <dbReference type="EMBL" id="MBA0662272.1"/>
    </source>
</evidence>
<feature type="non-terminal residue" evidence="1">
    <location>
        <position position="115"/>
    </location>
</feature>
<sequence>MYRGKSSKDLYGLMFDVKRLLYPLILGRFFSIGSKVEVLTEEIPTGAWHSVEIISEASAMGRAPSKAIRPCCPPINGNTNWVYGGAEEKIFTWLLGCGAQKKRVLEEGSNGVQRI</sequence>
<keyword evidence="2" id="KW-1185">Reference proteome</keyword>
<comment type="caution">
    <text evidence="1">The sequence shown here is derived from an EMBL/GenBank/DDBJ whole genome shotgun (WGS) entry which is preliminary data.</text>
</comment>
<dbReference type="OrthoDB" id="10452618at2759"/>
<reference evidence="1 2" key="1">
    <citation type="journal article" date="2019" name="Genome Biol. Evol.">
        <title>Insights into the evolution of the New World diploid cottons (Gossypium, subgenus Houzingenia) based on genome sequencing.</title>
        <authorList>
            <person name="Grover C.E."/>
            <person name="Arick M.A. 2nd"/>
            <person name="Thrash A."/>
            <person name="Conover J.L."/>
            <person name="Sanders W.S."/>
            <person name="Peterson D.G."/>
            <person name="Frelichowski J.E."/>
            <person name="Scheffler J.A."/>
            <person name="Scheffler B.E."/>
            <person name="Wendel J.F."/>
        </authorList>
    </citation>
    <scope>NUCLEOTIDE SEQUENCE [LARGE SCALE GENOMIC DNA]</scope>
    <source>
        <strain evidence="1">57</strain>
        <tissue evidence="1">Leaf</tissue>
    </source>
</reference>
<dbReference type="Proteomes" id="UP000593573">
    <property type="component" value="Unassembled WGS sequence"/>
</dbReference>
<protein>
    <submittedName>
        <fullName evidence="1">Uncharacterized protein</fullName>
    </submittedName>
</protein>
<gene>
    <name evidence="1" type="ORF">Goklo_006434</name>
</gene>
<accession>A0A7J8VI46</accession>
<dbReference type="AlphaFoldDB" id="A0A7J8VI46"/>